<dbReference type="PANTHER" id="PTHR23355">
    <property type="entry name" value="RIBONUCLEASE"/>
    <property type="match status" value="1"/>
</dbReference>
<dbReference type="Pfam" id="PF00773">
    <property type="entry name" value="RNB"/>
    <property type="match status" value="1"/>
</dbReference>
<evidence type="ECO:0000259" key="1">
    <source>
        <dbReference type="SMART" id="SM00955"/>
    </source>
</evidence>
<dbReference type="InterPro" id="IPR012340">
    <property type="entry name" value="NA-bd_OB-fold"/>
</dbReference>
<dbReference type="AlphaFoldDB" id="A0AAD5E971"/>
<comment type="caution">
    <text evidence="2">The sequence shown here is derived from an EMBL/GenBank/DDBJ whole genome shotgun (WGS) entry which is preliminary data.</text>
</comment>
<dbReference type="SUPFAM" id="SSF50249">
    <property type="entry name" value="Nucleic acid-binding proteins"/>
    <property type="match status" value="1"/>
</dbReference>
<feature type="domain" description="RNB" evidence="1">
    <location>
        <begin position="334"/>
        <end position="668"/>
    </location>
</feature>
<dbReference type="Proteomes" id="UP001206595">
    <property type="component" value="Unassembled WGS sequence"/>
</dbReference>
<dbReference type="GO" id="GO:0000932">
    <property type="term" value="C:P-body"/>
    <property type="evidence" value="ECO:0007669"/>
    <property type="project" value="TreeGrafter"/>
</dbReference>
<organism evidence="2 3">
    <name type="scientific">Umbelopsis ramanniana AG</name>
    <dbReference type="NCBI Taxonomy" id="1314678"/>
    <lineage>
        <taxon>Eukaryota</taxon>
        <taxon>Fungi</taxon>
        <taxon>Fungi incertae sedis</taxon>
        <taxon>Mucoromycota</taxon>
        <taxon>Mucoromycotina</taxon>
        <taxon>Umbelopsidomycetes</taxon>
        <taxon>Umbelopsidales</taxon>
        <taxon>Umbelopsidaceae</taxon>
        <taxon>Umbelopsis</taxon>
    </lineage>
</organism>
<reference evidence="2" key="1">
    <citation type="submission" date="2021-06" db="EMBL/GenBank/DDBJ databases">
        <authorList>
            <consortium name="DOE Joint Genome Institute"/>
            <person name="Mondo S.J."/>
            <person name="Amses K.R."/>
            <person name="Simmons D.R."/>
            <person name="Longcore J.E."/>
            <person name="Seto K."/>
            <person name="Alves G.H."/>
            <person name="Bonds A.E."/>
            <person name="Quandt C.A."/>
            <person name="Davis W.J."/>
            <person name="Chang Y."/>
            <person name="Letcher P.M."/>
            <person name="Powell M.J."/>
            <person name="Kuo A."/>
            <person name="Labutti K."/>
            <person name="Pangilinan J."/>
            <person name="Andreopoulos W."/>
            <person name="Tritt A."/>
            <person name="Riley R."/>
            <person name="Hundley H."/>
            <person name="Johnson J."/>
            <person name="Lipzen A."/>
            <person name="Barry K."/>
            <person name="Berbee M.L."/>
            <person name="Buchler N.E."/>
            <person name="Grigoriev I.V."/>
            <person name="Spatafora J.W."/>
            <person name="Stajich J.E."/>
            <person name="James T.Y."/>
        </authorList>
    </citation>
    <scope>NUCLEOTIDE SEQUENCE</scope>
    <source>
        <strain evidence="2">AG</strain>
    </source>
</reference>
<name>A0AAD5E971_UMBRA</name>
<proteinExistence type="predicted"/>
<accession>A0AAD5E971</accession>
<dbReference type="GO" id="GO:0003723">
    <property type="term" value="F:RNA binding"/>
    <property type="evidence" value="ECO:0007669"/>
    <property type="project" value="InterPro"/>
</dbReference>
<sequence>MIELVTRSGRVFEFSSDNIPFFLPNFLDLPHIQKTMKEKIAFARDGVRIDDPPIADFRKIAKKFEDHIKFQQATRLAQFGELYQHFIDAGGANNESTARLDEMAKFVFNTDRPTDEQMYATHMYVTQDNVHFTAAPNVSDCGSFILRAPDEAKNLEWIISSIRSLDENYKGFLDRCRKAVHFSIQHRDSVTGIVDVGNEKQQFPTFSANDKKYVDFIVEWVTNQKFALLTPHEIFAPAILKALKCYEKTHIEKDVAAQFLRDIGMWQPWDNMTLLEEAPISVEHFWSAKAQEIEKVMRRDEKTIEKHSLGSTHSSTGSLGPHEPYPNDICDGIRHDFGNLTVYTIDDPSAKEIDDGISVEKYSDHSWVHIHVADPSAYIHPRQELAMVMARRVQTLYLPERHFPLLPENLSSRKFSLVSSSPDASAGQYTMSFSAKIDNDGNIIDSMIRPGWVRRICKLSYDQVDSMLQGSKLSDDMTALSSLVTISQQHLKQRIAHGAVNFDRPESSIHLTPYPIDLPSLKFSKPNFQQHAPDINLTVRMGGGQSPSRALVTEFMIMAGRIASSVCEERGIPMVYRTQAPPNRDLLSTDEQDLIDSVLSQRDPSNGSIALKDAFRILRFMSPGSVTTQPGSAHWMMGISGGYAKVTSPLRRYLDMVAHWQLKASMLNAPLPFSEDFLKTMGVRVDMREKQLNRLGAKATDWWIAESLRRRQAQGSLATETWDCIISNEAQNVSGRILPASAFIPSLGTNGRMDPSVERSFEIGESLKVRVKDIDPMSPRFTIEPVS</sequence>
<evidence type="ECO:0000313" key="3">
    <source>
        <dbReference type="Proteomes" id="UP001206595"/>
    </source>
</evidence>
<keyword evidence="3" id="KW-1185">Reference proteome</keyword>
<dbReference type="GeneID" id="75914932"/>
<dbReference type="InterPro" id="IPR001900">
    <property type="entry name" value="RNase_II/R"/>
</dbReference>
<reference evidence="2" key="2">
    <citation type="journal article" date="2022" name="Proc. Natl. Acad. Sci. U.S.A.">
        <title>Diploid-dominant life cycles characterize the early evolution of Fungi.</title>
        <authorList>
            <person name="Amses K.R."/>
            <person name="Simmons D.R."/>
            <person name="Longcore J.E."/>
            <person name="Mondo S.J."/>
            <person name="Seto K."/>
            <person name="Jeronimo G.H."/>
            <person name="Bonds A.E."/>
            <person name="Quandt C.A."/>
            <person name="Davis W.J."/>
            <person name="Chang Y."/>
            <person name="Federici B.A."/>
            <person name="Kuo A."/>
            <person name="LaButti K."/>
            <person name="Pangilinan J."/>
            <person name="Andreopoulos W."/>
            <person name="Tritt A."/>
            <person name="Riley R."/>
            <person name="Hundley H."/>
            <person name="Johnson J."/>
            <person name="Lipzen A."/>
            <person name="Barry K."/>
            <person name="Lang B.F."/>
            <person name="Cuomo C.A."/>
            <person name="Buchler N.E."/>
            <person name="Grigoriev I.V."/>
            <person name="Spatafora J.W."/>
            <person name="Stajich J.E."/>
            <person name="James T.Y."/>
        </authorList>
    </citation>
    <scope>NUCLEOTIDE SEQUENCE</scope>
    <source>
        <strain evidence="2">AG</strain>
    </source>
</reference>
<evidence type="ECO:0000313" key="2">
    <source>
        <dbReference type="EMBL" id="KAI8578989.1"/>
    </source>
</evidence>
<dbReference type="SMART" id="SM00955">
    <property type="entry name" value="RNB"/>
    <property type="match status" value="1"/>
</dbReference>
<gene>
    <name evidence="2" type="ORF">K450DRAFT_244477</name>
</gene>
<dbReference type="GO" id="GO:0000175">
    <property type="term" value="F:3'-5'-RNA exonuclease activity"/>
    <property type="evidence" value="ECO:0007669"/>
    <property type="project" value="TreeGrafter"/>
</dbReference>
<dbReference type="EMBL" id="MU620924">
    <property type="protein sequence ID" value="KAI8578989.1"/>
    <property type="molecule type" value="Genomic_DNA"/>
</dbReference>
<dbReference type="GO" id="GO:0006402">
    <property type="term" value="P:mRNA catabolic process"/>
    <property type="evidence" value="ECO:0007669"/>
    <property type="project" value="TreeGrafter"/>
</dbReference>
<dbReference type="PANTHER" id="PTHR23355:SF65">
    <property type="entry name" value="EXORIBONUCLEASE CYT-4, PUTATIVE (AFU_ORTHOLOGUE AFUA_7G01550)-RELATED"/>
    <property type="match status" value="1"/>
</dbReference>
<dbReference type="RefSeq" id="XP_051443993.1">
    <property type="nucleotide sequence ID" value="XM_051589587.1"/>
</dbReference>
<protein>
    <recommendedName>
        <fullName evidence="1">RNB domain-containing protein</fullName>
    </recommendedName>
</protein>
<dbReference type="InterPro" id="IPR050180">
    <property type="entry name" value="RNR_Ribonuclease"/>
</dbReference>